<accession>A0A8J5X0Q1</accession>
<dbReference type="GO" id="GO:0005507">
    <property type="term" value="F:copper ion binding"/>
    <property type="evidence" value="ECO:0007669"/>
    <property type="project" value="InterPro"/>
</dbReference>
<dbReference type="Gene3D" id="1.10.287.1130">
    <property type="entry name" value="CytochromE C oxidase copper chaperone"/>
    <property type="match status" value="1"/>
</dbReference>
<keyword evidence="5" id="KW-0496">Mitochondrion</keyword>
<evidence type="ECO:0000313" key="10">
    <source>
        <dbReference type="Proteomes" id="UP000751190"/>
    </source>
</evidence>
<dbReference type="GO" id="GO:0016531">
    <property type="term" value="F:copper chaperone activity"/>
    <property type="evidence" value="ECO:0007669"/>
    <property type="project" value="InterPro"/>
</dbReference>
<reference evidence="9" key="1">
    <citation type="submission" date="2021-05" db="EMBL/GenBank/DDBJ databases">
        <title>The genome of the haptophyte Pavlova lutheri (Diacronema luteri, Pavlovales) - a model for lipid biosynthesis in eukaryotic algae.</title>
        <authorList>
            <person name="Hulatt C.J."/>
            <person name="Posewitz M.C."/>
        </authorList>
    </citation>
    <scope>NUCLEOTIDE SEQUENCE</scope>
    <source>
        <strain evidence="9">NIVA-4/92</strain>
    </source>
</reference>
<dbReference type="InterPro" id="IPR007745">
    <property type="entry name" value="Cyt_c_oxidase_Cu-chaperone"/>
</dbReference>
<comment type="subcellular location">
    <subcellularLocation>
        <location evidence="1">Mitochondrion intermembrane space</location>
    </subcellularLocation>
</comment>
<keyword evidence="6" id="KW-1015">Disulfide bond</keyword>
<keyword evidence="7" id="KW-0143">Chaperone</keyword>
<keyword evidence="3 8" id="KW-0479">Metal-binding</keyword>
<evidence type="ECO:0000256" key="2">
    <source>
        <dbReference type="ARBA" id="ARBA00009241"/>
    </source>
</evidence>
<evidence type="ECO:0000256" key="1">
    <source>
        <dbReference type="ARBA" id="ARBA00004569"/>
    </source>
</evidence>
<dbReference type="PANTHER" id="PTHR16719:SF0">
    <property type="entry name" value="CYTOCHROME C OXIDASE COPPER CHAPERONE"/>
    <property type="match status" value="1"/>
</dbReference>
<keyword evidence="4 8" id="KW-0186">Copper</keyword>
<feature type="binding site" evidence="8">
    <location>
        <position position="40"/>
    </location>
    <ligand>
        <name>Cu cation</name>
        <dbReference type="ChEBI" id="CHEBI:23378"/>
    </ligand>
</feature>
<protein>
    <recommendedName>
        <fullName evidence="11">Cytochrome c oxidase copper chaperone</fullName>
    </recommendedName>
</protein>
<dbReference type="OrthoDB" id="1915887at2759"/>
<keyword evidence="10" id="KW-1185">Reference proteome</keyword>
<sequence>MAWGWSSSQPAAELVAVPASAPVPKPAPIGADGKPKKMCCACPETKRARDECFVARGELGCLEAIEAH</sequence>
<dbReference type="AlphaFoldDB" id="A0A8J5X0Q1"/>
<name>A0A8J5X0Q1_DIALT</name>
<evidence type="ECO:0000256" key="8">
    <source>
        <dbReference type="PIRSR" id="PIRSR607745-1"/>
    </source>
</evidence>
<comment type="caution">
    <text evidence="9">The sequence shown here is derived from an EMBL/GenBank/DDBJ whole genome shotgun (WGS) entry which is preliminary data.</text>
</comment>
<proteinExistence type="inferred from homology"/>
<gene>
    <name evidence="9" type="ORF">KFE25_007261</name>
</gene>
<evidence type="ECO:0000256" key="7">
    <source>
        <dbReference type="ARBA" id="ARBA00023186"/>
    </source>
</evidence>
<dbReference type="Proteomes" id="UP000751190">
    <property type="component" value="Unassembled WGS sequence"/>
</dbReference>
<evidence type="ECO:0000256" key="5">
    <source>
        <dbReference type="ARBA" id="ARBA00023128"/>
    </source>
</evidence>
<dbReference type="PANTHER" id="PTHR16719">
    <property type="entry name" value="CYTOCHROME C OXIDASE COPPER CHAPERONE"/>
    <property type="match status" value="1"/>
</dbReference>
<evidence type="ECO:0008006" key="11">
    <source>
        <dbReference type="Google" id="ProtNLM"/>
    </source>
</evidence>
<feature type="non-terminal residue" evidence="9">
    <location>
        <position position="68"/>
    </location>
</feature>
<dbReference type="Pfam" id="PF05051">
    <property type="entry name" value="COX17"/>
    <property type="match status" value="1"/>
</dbReference>
<feature type="binding site" evidence="8">
    <location>
        <position position="39"/>
    </location>
    <ligand>
        <name>Cu cation</name>
        <dbReference type="ChEBI" id="CHEBI:23378"/>
    </ligand>
</feature>
<evidence type="ECO:0000256" key="3">
    <source>
        <dbReference type="ARBA" id="ARBA00022723"/>
    </source>
</evidence>
<evidence type="ECO:0000256" key="4">
    <source>
        <dbReference type="ARBA" id="ARBA00023008"/>
    </source>
</evidence>
<organism evidence="9 10">
    <name type="scientific">Diacronema lutheri</name>
    <name type="common">Unicellular marine alga</name>
    <name type="synonym">Monochrysis lutheri</name>
    <dbReference type="NCBI Taxonomy" id="2081491"/>
    <lineage>
        <taxon>Eukaryota</taxon>
        <taxon>Haptista</taxon>
        <taxon>Haptophyta</taxon>
        <taxon>Pavlovophyceae</taxon>
        <taxon>Pavlovales</taxon>
        <taxon>Pavlovaceae</taxon>
        <taxon>Diacronema</taxon>
    </lineage>
</organism>
<evidence type="ECO:0000313" key="9">
    <source>
        <dbReference type="EMBL" id="KAG8456933.1"/>
    </source>
</evidence>
<dbReference type="InterPro" id="IPR009069">
    <property type="entry name" value="Cys_alpha_HP_mot_SF"/>
</dbReference>
<evidence type="ECO:0000256" key="6">
    <source>
        <dbReference type="ARBA" id="ARBA00023157"/>
    </source>
</evidence>
<dbReference type="EMBL" id="JAGTXO010000097">
    <property type="protein sequence ID" value="KAG8456933.1"/>
    <property type="molecule type" value="Genomic_DNA"/>
</dbReference>
<dbReference type="SUPFAM" id="SSF47072">
    <property type="entry name" value="Cysteine alpha-hairpin motif"/>
    <property type="match status" value="1"/>
</dbReference>
<dbReference type="GO" id="GO:0005758">
    <property type="term" value="C:mitochondrial intermembrane space"/>
    <property type="evidence" value="ECO:0007669"/>
    <property type="project" value="UniProtKB-SubCell"/>
</dbReference>
<comment type="similarity">
    <text evidence="2">Belongs to the COX17 family.</text>
</comment>